<organism evidence="1 2">
    <name type="scientific">Colletotrichum gloeosporioides (strain Cg-14)</name>
    <name type="common">Anthracnose fungus</name>
    <name type="synonym">Glomerella cingulata</name>
    <dbReference type="NCBI Taxonomy" id="1237896"/>
    <lineage>
        <taxon>Eukaryota</taxon>
        <taxon>Fungi</taxon>
        <taxon>Dikarya</taxon>
        <taxon>Ascomycota</taxon>
        <taxon>Pezizomycotina</taxon>
        <taxon>Sordariomycetes</taxon>
        <taxon>Hypocreomycetidae</taxon>
        <taxon>Glomerellales</taxon>
        <taxon>Glomerellaceae</taxon>
        <taxon>Colletotrichum</taxon>
        <taxon>Colletotrichum gloeosporioides species complex</taxon>
    </lineage>
</organism>
<evidence type="ECO:0000313" key="2">
    <source>
        <dbReference type="Proteomes" id="UP000015530"/>
    </source>
</evidence>
<dbReference type="Proteomes" id="UP000015530">
    <property type="component" value="Unassembled WGS sequence"/>
</dbReference>
<dbReference type="AlphaFoldDB" id="T0JQK1"/>
<comment type="caution">
    <text evidence="1">The sequence shown here is derived from an EMBL/GenBank/DDBJ whole genome shotgun (WGS) entry which is preliminary data.</text>
</comment>
<dbReference type="EMBL" id="AMYD01003712">
    <property type="protein sequence ID" value="EQB45477.1"/>
    <property type="molecule type" value="Genomic_DNA"/>
</dbReference>
<reference evidence="2" key="1">
    <citation type="journal article" date="2013" name="Mol. Plant Microbe Interact.">
        <title>Global aspects of pacC regulation of pathogenicity genes in Colletotrichum gloeosporioides as revealed by transcriptome analysis.</title>
        <authorList>
            <person name="Alkan N."/>
            <person name="Meng X."/>
            <person name="Friedlander G."/>
            <person name="Reuveni E."/>
            <person name="Sukno S."/>
            <person name="Sherman A."/>
            <person name="Thon M."/>
            <person name="Fluhr R."/>
            <person name="Prusky D."/>
        </authorList>
    </citation>
    <scope>NUCLEOTIDE SEQUENCE [LARGE SCALE GENOMIC DNA]</scope>
    <source>
        <strain evidence="2">Cg-14</strain>
    </source>
</reference>
<sequence>MDFLSDSIRLELILCPTSTPEAFSFF</sequence>
<dbReference type="HOGENOM" id="CLU_220656_0_0_1"/>
<name>T0JQK1_COLGC</name>
<accession>T0JQK1</accession>
<evidence type="ECO:0000313" key="1">
    <source>
        <dbReference type="EMBL" id="EQB45477.1"/>
    </source>
</evidence>
<protein>
    <submittedName>
        <fullName evidence="1">Uncharacterized protein</fullName>
    </submittedName>
</protein>
<gene>
    <name evidence="1" type="ORF">CGLO_15649</name>
</gene>
<proteinExistence type="predicted"/>